<dbReference type="GO" id="GO:0046718">
    <property type="term" value="P:symbiont entry into host cell"/>
    <property type="evidence" value="ECO:0007669"/>
    <property type="project" value="UniProtKB-KW"/>
</dbReference>
<dbReference type="SUPFAM" id="SSF56672">
    <property type="entry name" value="DNA/RNA polymerases"/>
    <property type="match status" value="1"/>
</dbReference>
<keyword evidence="7" id="KW-0229">DNA integration</keyword>
<evidence type="ECO:0000256" key="3">
    <source>
        <dbReference type="ARBA" id="ARBA00022722"/>
    </source>
</evidence>
<proteinExistence type="predicted"/>
<accession>A0A7D5U5X3</accession>
<evidence type="ECO:0000256" key="13">
    <source>
        <dbReference type="PROSITE-ProRule" id="PRU00506"/>
    </source>
</evidence>
<evidence type="ECO:0000256" key="11">
    <source>
        <dbReference type="ARBA" id="ARBA00023296"/>
    </source>
</evidence>
<dbReference type="InterPro" id="IPR043128">
    <property type="entry name" value="Rev_trsase/Diguanyl_cyclase"/>
</dbReference>
<dbReference type="GO" id="GO:0035613">
    <property type="term" value="F:RNA stem-loop binding"/>
    <property type="evidence" value="ECO:0007669"/>
    <property type="project" value="TreeGrafter"/>
</dbReference>
<keyword evidence="8" id="KW-0695">RNA-directed DNA polymerase</keyword>
<evidence type="ECO:0000256" key="9">
    <source>
        <dbReference type="ARBA" id="ARBA00023125"/>
    </source>
</evidence>
<dbReference type="Gene3D" id="3.30.420.10">
    <property type="entry name" value="Ribonuclease H-like superfamily/Ribonuclease H"/>
    <property type="match status" value="2"/>
</dbReference>
<evidence type="ECO:0000256" key="7">
    <source>
        <dbReference type="ARBA" id="ARBA00022908"/>
    </source>
</evidence>
<feature type="compositionally biased region" description="Basic and acidic residues" evidence="14">
    <location>
        <begin position="780"/>
        <end position="790"/>
    </location>
</feature>
<protein>
    <submittedName>
        <fullName evidence="20">Pol polyprotein</fullName>
    </submittedName>
</protein>
<keyword evidence="1" id="KW-0808">Transferase</keyword>
<dbReference type="Pfam" id="PF00078">
    <property type="entry name" value="RVT_1"/>
    <property type="match status" value="1"/>
</dbReference>
<dbReference type="Gene3D" id="3.10.10.10">
    <property type="entry name" value="HIV Type 1 Reverse Transcriptase, subunit A, domain 1"/>
    <property type="match status" value="1"/>
</dbReference>
<evidence type="ECO:0000256" key="5">
    <source>
        <dbReference type="ARBA" id="ARBA00022759"/>
    </source>
</evidence>
<feature type="region of interest" description="Disordered" evidence="14">
    <location>
        <begin position="780"/>
        <end position="808"/>
    </location>
</feature>
<evidence type="ECO:0000259" key="16">
    <source>
        <dbReference type="PROSITE" id="PS50878"/>
    </source>
</evidence>
<dbReference type="PROSITE" id="PS50994">
    <property type="entry name" value="INTEGRASE"/>
    <property type="match status" value="1"/>
</dbReference>
<dbReference type="Pfam" id="PF00665">
    <property type="entry name" value="rve"/>
    <property type="match status" value="1"/>
</dbReference>
<dbReference type="PANTHER" id="PTHR41694:SF3">
    <property type="entry name" value="RNA-DIRECTED DNA POLYMERASE-RELATED"/>
    <property type="match status" value="1"/>
</dbReference>
<feature type="domain" description="Reverse transcriptase" evidence="16">
    <location>
        <begin position="1"/>
        <end position="149"/>
    </location>
</feature>
<dbReference type="GO" id="GO:0004523">
    <property type="term" value="F:RNA-DNA hybrid ribonuclease activity"/>
    <property type="evidence" value="ECO:0007669"/>
    <property type="project" value="InterPro"/>
</dbReference>
<dbReference type="PANTHER" id="PTHR41694">
    <property type="entry name" value="ENDOGENOUS RETROVIRUS GROUP K MEMBER POL PROTEIN"/>
    <property type="match status" value="1"/>
</dbReference>
<dbReference type="InterPro" id="IPR010661">
    <property type="entry name" value="RVT_thumb"/>
</dbReference>
<dbReference type="GO" id="GO:0008270">
    <property type="term" value="F:zinc ion binding"/>
    <property type="evidence" value="ECO:0007669"/>
    <property type="project" value="UniProtKB-KW"/>
</dbReference>
<dbReference type="GO" id="GO:0003964">
    <property type="term" value="F:RNA-directed DNA polymerase activity"/>
    <property type="evidence" value="ECO:0007669"/>
    <property type="project" value="UniProtKB-KW"/>
</dbReference>
<dbReference type="Gene3D" id="3.30.70.270">
    <property type="match status" value="2"/>
</dbReference>
<feature type="DNA-binding region" description="Integrase-type" evidence="13">
    <location>
        <begin position="733"/>
        <end position="780"/>
    </location>
</feature>
<dbReference type="InterPro" id="IPR036862">
    <property type="entry name" value="Integrase_C_dom_sf_retrovir"/>
</dbReference>
<reference evidence="20" key="1">
    <citation type="submission" date="2020-01" db="EMBL/GenBank/DDBJ databases">
        <title>Viral genomes from wild and zoo birds in China.</title>
        <authorList>
            <person name="Yang Z."/>
            <person name="Shan T."/>
            <person name="Yang S."/>
            <person name="Zhang W."/>
        </authorList>
    </citation>
    <scope>NUCLEOTIDE SEQUENCE</scope>
    <source>
        <strain evidence="20">Bls219ret1</strain>
    </source>
</reference>
<keyword evidence="11" id="KW-1160">Virus entry into host cell</keyword>
<dbReference type="InterPro" id="IPR001584">
    <property type="entry name" value="Integrase_cat-core"/>
</dbReference>
<keyword evidence="9" id="KW-0238">DNA-binding</keyword>
<keyword evidence="3" id="KW-0540">Nuclease</keyword>
<dbReference type="GO" id="GO:0044826">
    <property type="term" value="P:viral genome integration into host DNA"/>
    <property type="evidence" value="ECO:0007669"/>
    <property type="project" value="UniProtKB-KW"/>
</dbReference>
<evidence type="ECO:0000259" key="18">
    <source>
        <dbReference type="PROSITE" id="PS50994"/>
    </source>
</evidence>
<dbReference type="InterPro" id="IPR003308">
    <property type="entry name" value="Integrase_Zn-bd_dom_N"/>
</dbReference>
<evidence type="ECO:0000259" key="17">
    <source>
        <dbReference type="PROSITE" id="PS50879"/>
    </source>
</evidence>
<organism evidence="20">
    <name type="scientific">Retroviridae sp</name>
    <dbReference type="NCBI Taxonomy" id="2681591"/>
    <lineage>
        <taxon>Viruses</taxon>
        <taxon>Riboviria</taxon>
        <taxon>Pararnavirae</taxon>
        <taxon>Artverviricota</taxon>
        <taxon>Revtraviricetes</taxon>
        <taxon>Ortervirales</taxon>
        <taxon>Retroviridae</taxon>
    </lineage>
</organism>
<dbReference type="Gene3D" id="2.30.30.10">
    <property type="entry name" value="Integrase, C-terminal domain superfamily, retroviral"/>
    <property type="match status" value="1"/>
</dbReference>
<feature type="domain" description="RNase H type-1" evidence="17">
    <location>
        <begin position="372"/>
        <end position="509"/>
    </location>
</feature>
<dbReference type="GO" id="GO:0075713">
    <property type="term" value="P:establishment of integrated proviral latency"/>
    <property type="evidence" value="ECO:0007669"/>
    <property type="project" value="UniProtKB-KW"/>
</dbReference>
<name>A0A7D5U5X3_9RETR</name>
<evidence type="ECO:0000256" key="10">
    <source>
        <dbReference type="ARBA" id="ARBA00023195"/>
    </source>
</evidence>
<dbReference type="InterPro" id="IPR036397">
    <property type="entry name" value="RNaseH_sf"/>
</dbReference>
<dbReference type="GO" id="GO:0015074">
    <property type="term" value="P:DNA integration"/>
    <property type="evidence" value="ECO:0007669"/>
    <property type="project" value="UniProtKB-KW"/>
</dbReference>
<evidence type="ECO:0000259" key="15">
    <source>
        <dbReference type="PROSITE" id="PS50876"/>
    </source>
</evidence>
<dbReference type="PROSITE" id="PS50878">
    <property type="entry name" value="RT_POL"/>
    <property type="match status" value="1"/>
</dbReference>
<dbReference type="Pfam" id="PF00075">
    <property type="entry name" value="RNase_H"/>
    <property type="match status" value="1"/>
</dbReference>
<keyword evidence="10" id="KW-1179">Viral genome integration</keyword>
<keyword evidence="5" id="KW-0255">Endonuclease</keyword>
<evidence type="ECO:0000256" key="6">
    <source>
        <dbReference type="ARBA" id="ARBA00022801"/>
    </source>
</evidence>
<dbReference type="PROSITE" id="PS50876">
    <property type="entry name" value="ZF_INTEGRASE"/>
    <property type="match status" value="1"/>
</dbReference>
<dbReference type="InterPro" id="IPR002156">
    <property type="entry name" value="RNaseH_domain"/>
</dbReference>
<keyword evidence="4" id="KW-0479">Metal-binding</keyword>
<feature type="domain" description="Integrase catalytic" evidence="18">
    <location>
        <begin position="565"/>
        <end position="756"/>
    </location>
</feature>
<evidence type="ECO:0000256" key="2">
    <source>
        <dbReference type="ARBA" id="ARBA00022695"/>
    </source>
</evidence>
<evidence type="ECO:0000256" key="12">
    <source>
        <dbReference type="PROSITE-ProRule" id="PRU00450"/>
    </source>
</evidence>
<dbReference type="PROSITE" id="PS50879">
    <property type="entry name" value="RNASE_H_1"/>
    <property type="match status" value="1"/>
</dbReference>
<dbReference type="EMBL" id="MT138119">
    <property type="protein sequence ID" value="QLI47668.1"/>
    <property type="molecule type" value="Genomic_DNA"/>
</dbReference>
<dbReference type="Pfam" id="PF02022">
    <property type="entry name" value="Integrase_Zn"/>
    <property type="match status" value="1"/>
</dbReference>
<evidence type="ECO:0000256" key="4">
    <source>
        <dbReference type="ARBA" id="ARBA00022723"/>
    </source>
</evidence>
<keyword evidence="12" id="KW-0863">Zinc-finger</keyword>
<keyword evidence="6" id="KW-0378">Hydrolase</keyword>
<dbReference type="InterPro" id="IPR000477">
    <property type="entry name" value="RT_dom"/>
</dbReference>
<dbReference type="Pfam" id="PF06817">
    <property type="entry name" value="RVT_thumb"/>
    <property type="match status" value="1"/>
</dbReference>
<feature type="domain" description="Integrase-type" evidence="19">
    <location>
        <begin position="733"/>
        <end position="780"/>
    </location>
</feature>
<evidence type="ECO:0000256" key="14">
    <source>
        <dbReference type="SAM" id="MobiDB-lite"/>
    </source>
</evidence>
<dbReference type="SUPFAM" id="SSF46919">
    <property type="entry name" value="N-terminal Zn binding domain of HIV integrase"/>
    <property type="match status" value="1"/>
</dbReference>
<dbReference type="InterPro" id="IPR012337">
    <property type="entry name" value="RNaseH-like_sf"/>
</dbReference>
<evidence type="ECO:0000256" key="1">
    <source>
        <dbReference type="ARBA" id="ARBA00022679"/>
    </source>
</evidence>
<dbReference type="SUPFAM" id="SSF53098">
    <property type="entry name" value="Ribonuclease H-like"/>
    <property type="match status" value="1"/>
</dbReference>
<keyword evidence="12" id="KW-0862">Zinc</keyword>
<dbReference type="Gene3D" id="1.10.10.200">
    <property type="match status" value="1"/>
</dbReference>
<dbReference type="SUPFAM" id="SSF50122">
    <property type="entry name" value="DNA-binding domain of retroviral integrase"/>
    <property type="match status" value="1"/>
</dbReference>
<keyword evidence="2" id="KW-0548">Nucleotidyltransferase</keyword>
<dbReference type="InterPro" id="IPR001037">
    <property type="entry name" value="Integrase_C_retrovir"/>
</dbReference>
<dbReference type="Pfam" id="PF00552">
    <property type="entry name" value="IN_DBD_C"/>
    <property type="match status" value="1"/>
</dbReference>
<dbReference type="InterPro" id="IPR017856">
    <property type="entry name" value="Integrase-like_N"/>
</dbReference>
<dbReference type="InterPro" id="IPR043502">
    <property type="entry name" value="DNA/RNA_pol_sf"/>
</dbReference>
<dbReference type="GO" id="GO:0003677">
    <property type="term" value="F:DNA binding"/>
    <property type="evidence" value="ECO:0007669"/>
    <property type="project" value="UniProtKB-KW"/>
</dbReference>
<evidence type="ECO:0000256" key="8">
    <source>
        <dbReference type="ARBA" id="ARBA00022918"/>
    </source>
</evidence>
<evidence type="ECO:0000259" key="19">
    <source>
        <dbReference type="PROSITE" id="PS51027"/>
    </source>
</evidence>
<sequence length="808" mass="91183">MYDMGALQPGLPNPSMIPEGWALLIIDLKDCFFTIKLHPHDTQRFAFTLPAINREGPDQRFEWTVLPQGMKNSPTLCQIYVDAALQQLRQQWPKVIVYHYMDDILMAQPTPFTSQQKDLLREHLNEAGLIIASEKIQETSPWKYLGWHITDACIQPQKISIQMDIKTLNDAQKLLGDIQWVRPVVGIPNELLNVLRPMLKGTDPAAPVSVTPEQQATIQQIASMIASHTVQRRTEGLPLDLTILCGSQYLMGAITQQKLKTGEKRLEVKVLEWLAPPLQPRRTVQEKIFSLAELIKRGRERVLQIDGTPPNTIWVPIKQGDLEWYLRNSPELQAALLQDGTEIVAKPLPSLALAWMQNQHWLVTPKRSTEPLPKAITVFTDAGKRSRTAAITWKEGSRWNQHILQATPEDSLQTMELYAVVWAFLKWKDAPLNVVSDSLYVVGIVSRIEDASLRDIKNKRLAELLISLRQAINQRTEAYAVIHIRSHQWEEGLGEGNARADRLVAGIADEAPLSQFCKAREAHSTFHQNAKGLAQAYRISRSDAQAIVKACPICSHHNTGLGIGIGVNPRGLKANEVWQMDVTHINSFGRLKYVHVTIDTYSHMIWATPQSGEKARDVRRHLTCCFAVMGVPEIIKTDNGPAYISKATKTFMDQWGIRHITGIPHSPTGQAVVERANRTLKQYIDKFRDIMDVRERLAKVLFVLNYLCVFGELDEPPVRRHCSTGSKYNKQKLRVRYRDMKTGQWLGPVEVIYVGRGYVCVSTPSGPTWVPSRFVKPVIKEDGSEERHAGPDSTSSALDPPSTRTHAD</sequence>
<evidence type="ECO:0000313" key="20">
    <source>
        <dbReference type="EMBL" id="QLI47668.1"/>
    </source>
</evidence>
<feature type="domain" description="Integrase-type" evidence="15">
    <location>
        <begin position="514"/>
        <end position="555"/>
    </location>
</feature>
<dbReference type="PROSITE" id="PS51027">
    <property type="entry name" value="INTEGRASE_DBD"/>
    <property type="match status" value="1"/>
</dbReference>